<gene>
    <name evidence="2" type="ORF">AUR64_19425</name>
</gene>
<accession>A0A0W1R529</accession>
<dbReference type="AlphaFoldDB" id="A0A0W1R529"/>
<feature type="transmembrane region" description="Helical" evidence="1">
    <location>
        <begin position="43"/>
        <end position="67"/>
    </location>
</feature>
<keyword evidence="1" id="KW-0812">Transmembrane</keyword>
<sequence>MAMAGISMPILYALPTVRSRFASLTELVTGREADSLFDWRFVGVYLVSIASLSVGYVLAAITFAVGVGRVTDVSPSWQFARVTLLLGAVAVAAATTGLLVYAVRRRGFRAVAEWLIFLCFAAVLTGLSITTFPYYAVRVLSYF</sequence>
<feature type="transmembrane region" description="Helical" evidence="1">
    <location>
        <begin position="114"/>
        <end position="137"/>
    </location>
</feature>
<evidence type="ECO:0000256" key="1">
    <source>
        <dbReference type="SAM" id="Phobius"/>
    </source>
</evidence>
<comment type="caution">
    <text evidence="2">The sequence shown here is derived from an EMBL/GenBank/DDBJ whole genome shotgun (WGS) entry which is preliminary data.</text>
</comment>
<keyword evidence="3" id="KW-1185">Reference proteome</keyword>
<organism evidence="2 3">
    <name type="scientific">Haloprofundus marisrubri</name>
    <dbReference type="NCBI Taxonomy" id="1514971"/>
    <lineage>
        <taxon>Archaea</taxon>
        <taxon>Methanobacteriati</taxon>
        <taxon>Methanobacteriota</taxon>
        <taxon>Stenosarchaea group</taxon>
        <taxon>Halobacteria</taxon>
        <taxon>Halobacteriales</taxon>
        <taxon>Haloferacaceae</taxon>
        <taxon>Haloprofundus</taxon>
    </lineage>
</organism>
<protein>
    <submittedName>
        <fullName evidence="2">Uncharacterized protein</fullName>
    </submittedName>
</protein>
<proteinExistence type="predicted"/>
<dbReference type="Proteomes" id="UP000054387">
    <property type="component" value="Unassembled WGS sequence"/>
</dbReference>
<reference evidence="2 3" key="1">
    <citation type="submission" date="2015-12" db="EMBL/GenBank/DDBJ databases">
        <title>Haloprofundus marisrubri gen. nov., sp. nov., an extremely halophilic archaeon isolated from the Discovery deep brine-seawater interface in the Red Sea.</title>
        <authorList>
            <person name="Zhang G."/>
            <person name="Stingl U."/>
            <person name="Rashid M."/>
        </authorList>
    </citation>
    <scope>NUCLEOTIDE SEQUENCE [LARGE SCALE GENOMIC DNA]</scope>
    <source>
        <strain evidence="2 3">SB9</strain>
    </source>
</reference>
<keyword evidence="1" id="KW-0472">Membrane</keyword>
<name>A0A0W1R529_9EURY</name>
<feature type="transmembrane region" description="Helical" evidence="1">
    <location>
        <begin position="79"/>
        <end position="102"/>
    </location>
</feature>
<evidence type="ECO:0000313" key="3">
    <source>
        <dbReference type="Proteomes" id="UP000054387"/>
    </source>
</evidence>
<dbReference type="EMBL" id="LOPU01000031">
    <property type="protein sequence ID" value="KTG08404.1"/>
    <property type="molecule type" value="Genomic_DNA"/>
</dbReference>
<evidence type="ECO:0000313" key="2">
    <source>
        <dbReference type="EMBL" id="KTG08404.1"/>
    </source>
</evidence>
<keyword evidence="1" id="KW-1133">Transmembrane helix</keyword>